<dbReference type="RefSeq" id="WP_381537588.1">
    <property type="nucleotide sequence ID" value="NZ_JBHUGI010000025.1"/>
</dbReference>
<dbReference type="Proteomes" id="UP001597218">
    <property type="component" value="Unassembled WGS sequence"/>
</dbReference>
<keyword evidence="1" id="KW-0808">Transferase</keyword>
<dbReference type="GO" id="GO:0008168">
    <property type="term" value="F:methyltransferase activity"/>
    <property type="evidence" value="ECO:0007669"/>
    <property type="project" value="UniProtKB-KW"/>
</dbReference>
<evidence type="ECO:0000313" key="1">
    <source>
        <dbReference type="EMBL" id="MFD1928326.1"/>
    </source>
</evidence>
<proteinExistence type="predicted"/>
<dbReference type="EMBL" id="JBHUGI010000025">
    <property type="protein sequence ID" value="MFD1928326.1"/>
    <property type="molecule type" value="Genomic_DNA"/>
</dbReference>
<comment type="caution">
    <text evidence="1">The sequence shown here is derived from an EMBL/GenBank/DDBJ whole genome shotgun (WGS) entry which is preliminary data.</text>
</comment>
<keyword evidence="2" id="KW-1185">Reference proteome</keyword>
<evidence type="ECO:0000313" key="2">
    <source>
        <dbReference type="Proteomes" id="UP001597218"/>
    </source>
</evidence>
<dbReference type="GO" id="GO:0032259">
    <property type="term" value="P:methylation"/>
    <property type="evidence" value="ECO:0007669"/>
    <property type="project" value="UniProtKB-KW"/>
</dbReference>
<gene>
    <name evidence="1" type="ORF">ACFSFY_09660</name>
</gene>
<protein>
    <submittedName>
        <fullName evidence="1">SAM-dependent methyltransferase</fullName>
    </submittedName>
</protein>
<keyword evidence="1" id="KW-0489">Methyltransferase</keyword>
<dbReference type="SUPFAM" id="SSF53335">
    <property type="entry name" value="S-adenosyl-L-methionine-dependent methyltransferases"/>
    <property type="match status" value="1"/>
</dbReference>
<sequence>MNEKEYDRSLGIKTIGMREWYTQSAHYNRYEASPYEALDALFDEYELGKSDVVVDFGCGKGRLPFYVHNRFHISSKGIEMNPQMYQEALENQASYMQKNKQKEGFIEFEMCLAEEYEVEPTDNLFYFFNPFSVQIFSKVIDNILLSVDKKNRSVDLILYYPTMEYIEYLETTPFEFLNEVKVPRMYEVNDNERFLIFRYEALEDGQFIR</sequence>
<accession>A0ABW4SG58</accession>
<reference evidence="2" key="1">
    <citation type="journal article" date="2019" name="Int. J. Syst. Evol. Microbiol.">
        <title>The Global Catalogue of Microorganisms (GCM) 10K type strain sequencing project: providing services to taxonomists for standard genome sequencing and annotation.</title>
        <authorList>
            <consortium name="The Broad Institute Genomics Platform"/>
            <consortium name="The Broad Institute Genome Sequencing Center for Infectious Disease"/>
            <person name="Wu L."/>
            <person name="Ma J."/>
        </authorList>
    </citation>
    <scope>NUCLEOTIDE SEQUENCE [LARGE SCALE GENOMIC DNA]</scope>
    <source>
        <strain evidence="2">CGMCC 4.7177</strain>
    </source>
</reference>
<dbReference type="InterPro" id="IPR029063">
    <property type="entry name" value="SAM-dependent_MTases_sf"/>
</dbReference>
<organism evidence="1 2">
    <name type="scientific">Sporosarcina siberiensis</name>
    <dbReference type="NCBI Taxonomy" id="1365606"/>
    <lineage>
        <taxon>Bacteria</taxon>
        <taxon>Bacillati</taxon>
        <taxon>Bacillota</taxon>
        <taxon>Bacilli</taxon>
        <taxon>Bacillales</taxon>
        <taxon>Caryophanaceae</taxon>
        <taxon>Sporosarcina</taxon>
    </lineage>
</organism>
<dbReference type="Gene3D" id="3.40.50.150">
    <property type="entry name" value="Vaccinia Virus protein VP39"/>
    <property type="match status" value="1"/>
</dbReference>
<name>A0ABW4SG58_9BACL</name>